<keyword evidence="3" id="KW-1185">Reference proteome</keyword>
<dbReference type="AlphaFoldDB" id="A0A2U8W8T3"/>
<dbReference type="KEGG" id="mets:DK389_21105"/>
<sequence>MRVGSGRGAGFRVDRNGRLGGLGAKVARRLREGPYGERVLIGFRRDLAVPFPGPRPNVPISLRALRPDDVAALFPAADGTAAERERADVAWRLGMVGRRTLMSRAMVAVDETTGRPCHIQWLTEGYSDVIRTAAALPALSLDEGLLESAYTPNAYRGMGIMSAVTARMAEFAAGCGMRYVVAFIDQRNIASLRGAQRAGLSPWQIETCTQYAFGLLRRVRFAPIGDGFAVAGEGLGSPSP</sequence>
<dbReference type="RefSeq" id="WP_109892530.1">
    <property type="nucleotide sequence ID" value="NZ_CP029550.1"/>
</dbReference>
<evidence type="ECO:0000313" key="3">
    <source>
        <dbReference type="Proteomes" id="UP000245926"/>
    </source>
</evidence>
<accession>A0A2U8W8T3</accession>
<dbReference type="InterPro" id="IPR000182">
    <property type="entry name" value="GNAT_dom"/>
</dbReference>
<dbReference type="Proteomes" id="UP000245926">
    <property type="component" value="Chromosome"/>
</dbReference>
<dbReference type="InterPro" id="IPR016181">
    <property type="entry name" value="Acyl_CoA_acyltransferase"/>
</dbReference>
<dbReference type="EMBL" id="CP029550">
    <property type="protein sequence ID" value="AWN42544.1"/>
    <property type="molecule type" value="Genomic_DNA"/>
</dbReference>
<reference evidence="3" key="1">
    <citation type="submission" date="2018-05" db="EMBL/GenBank/DDBJ databases">
        <title>Complete Genome Sequence of Methylobacterium sp. 17SD2-17.</title>
        <authorList>
            <person name="Srinivasan S."/>
        </authorList>
    </citation>
    <scope>NUCLEOTIDE SEQUENCE [LARGE SCALE GENOMIC DNA]</scope>
    <source>
        <strain evidence="3">17SD2-17</strain>
    </source>
</reference>
<proteinExistence type="predicted"/>
<evidence type="ECO:0000313" key="2">
    <source>
        <dbReference type="EMBL" id="AWN42544.1"/>
    </source>
</evidence>
<dbReference type="SUPFAM" id="SSF55729">
    <property type="entry name" value="Acyl-CoA N-acyltransferases (Nat)"/>
    <property type="match status" value="1"/>
</dbReference>
<organism evidence="2 3">
    <name type="scientific">Methylobacterium durans</name>
    <dbReference type="NCBI Taxonomy" id="2202825"/>
    <lineage>
        <taxon>Bacteria</taxon>
        <taxon>Pseudomonadati</taxon>
        <taxon>Pseudomonadota</taxon>
        <taxon>Alphaproteobacteria</taxon>
        <taxon>Hyphomicrobiales</taxon>
        <taxon>Methylobacteriaceae</taxon>
        <taxon>Methylobacterium</taxon>
    </lineage>
</organism>
<dbReference type="Pfam" id="PF13302">
    <property type="entry name" value="Acetyltransf_3"/>
    <property type="match status" value="1"/>
</dbReference>
<dbReference type="GO" id="GO:0016747">
    <property type="term" value="F:acyltransferase activity, transferring groups other than amino-acyl groups"/>
    <property type="evidence" value="ECO:0007669"/>
    <property type="project" value="InterPro"/>
</dbReference>
<protein>
    <submittedName>
        <fullName evidence="2">N-acetyltransferase</fullName>
    </submittedName>
</protein>
<keyword evidence="2" id="KW-0808">Transferase</keyword>
<name>A0A2U8W8T3_9HYPH</name>
<dbReference type="Gene3D" id="3.40.630.30">
    <property type="match status" value="1"/>
</dbReference>
<dbReference type="OrthoDB" id="7986118at2"/>
<evidence type="ECO:0000259" key="1">
    <source>
        <dbReference type="Pfam" id="PF13302"/>
    </source>
</evidence>
<feature type="domain" description="N-acetyltransferase" evidence="1">
    <location>
        <begin position="62"/>
        <end position="200"/>
    </location>
</feature>
<gene>
    <name evidence="2" type="ORF">DK389_21105</name>
</gene>